<dbReference type="EMBL" id="CAJVQC010137536">
    <property type="protein sequence ID" value="CAG8843244.1"/>
    <property type="molecule type" value="Genomic_DNA"/>
</dbReference>
<keyword evidence="2" id="KW-1185">Reference proteome</keyword>
<feature type="non-terminal residue" evidence="1">
    <location>
        <position position="1"/>
    </location>
</feature>
<reference evidence="1" key="1">
    <citation type="submission" date="2021-06" db="EMBL/GenBank/DDBJ databases">
        <authorList>
            <person name="Kallberg Y."/>
            <person name="Tangrot J."/>
            <person name="Rosling A."/>
        </authorList>
    </citation>
    <scope>NUCLEOTIDE SEQUENCE</scope>
    <source>
        <strain evidence="1">MA461A</strain>
    </source>
</reference>
<evidence type="ECO:0000313" key="1">
    <source>
        <dbReference type="EMBL" id="CAG8843244.1"/>
    </source>
</evidence>
<dbReference type="Proteomes" id="UP000789920">
    <property type="component" value="Unassembled WGS sequence"/>
</dbReference>
<protein>
    <submittedName>
        <fullName evidence="1">1896_t:CDS:1</fullName>
    </submittedName>
</protein>
<comment type="caution">
    <text evidence="1">The sequence shown here is derived from an EMBL/GenBank/DDBJ whole genome shotgun (WGS) entry which is preliminary data.</text>
</comment>
<sequence>RSNKLYAEKIVRLAEEYSQESNQNELFNNHNIDKSEPYQILELLTKQSTPEIKSSTFEYTNEDGTKAEITSISDLYTAAVIKRHAEESSSMPPPPRPPKRHISQNPQSIQPPQTRPNRPIVQMTSPMPGMLRLPNQQMPAQPQNPNQMPINVQMPAQQAPM</sequence>
<feature type="non-terminal residue" evidence="1">
    <location>
        <position position="161"/>
    </location>
</feature>
<gene>
    <name evidence="1" type="ORF">RPERSI_LOCUS32672</name>
</gene>
<accession>A0ACA9SQG1</accession>
<proteinExistence type="predicted"/>
<organism evidence="1 2">
    <name type="scientific">Racocetra persica</name>
    <dbReference type="NCBI Taxonomy" id="160502"/>
    <lineage>
        <taxon>Eukaryota</taxon>
        <taxon>Fungi</taxon>
        <taxon>Fungi incertae sedis</taxon>
        <taxon>Mucoromycota</taxon>
        <taxon>Glomeromycotina</taxon>
        <taxon>Glomeromycetes</taxon>
        <taxon>Diversisporales</taxon>
        <taxon>Gigasporaceae</taxon>
        <taxon>Racocetra</taxon>
    </lineage>
</organism>
<evidence type="ECO:0000313" key="2">
    <source>
        <dbReference type="Proteomes" id="UP000789920"/>
    </source>
</evidence>
<name>A0ACA9SQG1_9GLOM</name>